<dbReference type="PROSITE" id="PS00139">
    <property type="entry name" value="THIOL_PROTEASE_CYS"/>
    <property type="match status" value="1"/>
</dbReference>
<accession>A0ABR3IGK5</accession>
<protein>
    <recommendedName>
        <fullName evidence="6">Peptidase C1A papain C-terminal domain-containing protein</fullName>
    </recommendedName>
</protein>
<evidence type="ECO:0000256" key="2">
    <source>
        <dbReference type="ARBA" id="ARBA00022670"/>
    </source>
</evidence>
<proteinExistence type="inferred from homology"/>
<comment type="similarity">
    <text evidence="1">Belongs to the peptidase C1 family.</text>
</comment>
<dbReference type="Proteomes" id="UP001549920">
    <property type="component" value="Unassembled WGS sequence"/>
</dbReference>
<dbReference type="SMART" id="SM00645">
    <property type="entry name" value="Pept_C1"/>
    <property type="match status" value="1"/>
</dbReference>
<dbReference type="PANTHER" id="PTHR12411">
    <property type="entry name" value="CYSTEINE PROTEASE FAMILY C1-RELATED"/>
    <property type="match status" value="1"/>
</dbReference>
<dbReference type="InterPro" id="IPR025660">
    <property type="entry name" value="Pept_his_AS"/>
</dbReference>
<dbReference type="PROSITE" id="PS00639">
    <property type="entry name" value="THIOL_PROTEASE_HIS"/>
    <property type="match status" value="1"/>
</dbReference>
<dbReference type="SUPFAM" id="SSF54001">
    <property type="entry name" value="Cysteine proteinases"/>
    <property type="match status" value="1"/>
</dbReference>
<keyword evidence="5" id="KW-0732">Signal</keyword>
<keyword evidence="3" id="KW-0378">Hydrolase</keyword>
<evidence type="ECO:0000256" key="1">
    <source>
        <dbReference type="ARBA" id="ARBA00008455"/>
    </source>
</evidence>
<comment type="caution">
    <text evidence="7">The sequence shown here is derived from an EMBL/GenBank/DDBJ whole genome shotgun (WGS) entry which is preliminary data.</text>
</comment>
<dbReference type="InterPro" id="IPR000668">
    <property type="entry name" value="Peptidase_C1A_C"/>
</dbReference>
<gene>
    <name evidence="7" type="ORF">ABMA27_011511</name>
</gene>
<keyword evidence="2" id="KW-0645">Protease</keyword>
<dbReference type="InterPro" id="IPR000169">
    <property type="entry name" value="Pept_cys_AS"/>
</dbReference>
<dbReference type="Pfam" id="PF00112">
    <property type="entry name" value="Peptidase_C1"/>
    <property type="match status" value="1"/>
</dbReference>
<evidence type="ECO:0000256" key="3">
    <source>
        <dbReference type="ARBA" id="ARBA00022801"/>
    </source>
</evidence>
<dbReference type="PRINTS" id="PR00705">
    <property type="entry name" value="PAPAIN"/>
</dbReference>
<dbReference type="InterPro" id="IPR038765">
    <property type="entry name" value="Papain-like_cys_pep_sf"/>
</dbReference>
<dbReference type="EMBL" id="JBEUOH010000003">
    <property type="protein sequence ID" value="KAL0895378.1"/>
    <property type="molecule type" value="Genomic_DNA"/>
</dbReference>
<name>A0ABR3IGK5_LOXSC</name>
<evidence type="ECO:0000313" key="8">
    <source>
        <dbReference type="Proteomes" id="UP001549920"/>
    </source>
</evidence>
<evidence type="ECO:0000256" key="4">
    <source>
        <dbReference type="ARBA" id="ARBA00022807"/>
    </source>
</evidence>
<feature type="domain" description="Peptidase C1A papain C-terminal" evidence="6">
    <location>
        <begin position="77"/>
        <end position="300"/>
    </location>
</feature>
<evidence type="ECO:0000313" key="7">
    <source>
        <dbReference type="EMBL" id="KAL0895378.1"/>
    </source>
</evidence>
<feature type="chain" id="PRO_5046460893" description="Peptidase C1A papain C-terminal domain-containing protein" evidence="5">
    <location>
        <begin position="16"/>
        <end position="304"/>
    </location>
</feature>
<evidence type="ECO:0000256" key="5">
    <source>
        <dbReference type="SAM" id="SignalP"/>
    </source>
</evidence>
<dbReference type="Gene3D" id="3.90.70.10">
    <property type="entry name" value="Cysteine proteinases"/>
    <property type="match status" value="1"/>
</dbReference>
<dbReference type="CDD" id="cd02620">
    <property type="entry name" value="Peptidase_C1A_CathepsinB"/>
    <property type="match status" value="1"/>
</dbReference>
<evidence type="ECO:0000259" key="6">
    <source>
        <dbReference type="SMART" id="SM00645"/>
    </source>
</evidence>
<sequence>MRSLVFVLFIALAASEFDPEIHRKFKTLPKHEFVSYFNSLNHSWTIAEYSDDIPLSYGANFDANHGLPTITHDVMDLPQQFDARQQWSQCETIQQIKDQGSCGSCYLFGTINSLSDRTCIHNDVHVNLSEQDGECLDTSKCVCEGGHPPDVLQFWIQNGLVTEDCKPYDIQSLYEQQCHKKCVNPSMDYFNDKHFGDSAYQVDSDVDTIRAELVKNGPVVVGMTVYEDFQDYRGGVYVHKYGKEKGHHALRLIGFGTDDSGVDYWLLANSWGTVRGEGGFYRIKRNQPEVGIESRVFAGLPRKN</sequence>
<keyword evidence="4" id="KW-0788">Thiol protease</keyword>
<feature type="signal peptide" evidence="5">
    <location>
        <begin position="1"/>
        <end position="15"/>
    </location>
</feature>
<dbReference type="InterPro" id="IPR013128">
    <property type="entry name" value="Peptidase_C1A"/>
</dbReference>
<keyword evidence="8" id="KW-1185">Reference proteome</keyword>
<reference evidence="7 8" key="1">
    <citation type="submission" date="2024-06" db="EMBL/GenBank/DDBJ databases">
        <title>A chromosome-level genome assembly of beet webworm, Loxostege sticticalis.</title>
        <authorList>
            <person name="Zhang Y."/>
        </authorList>
    </citation>
    <scope>NUCLEOTIDE SEQUENCE [LARGE SCALE GENOMIC DNA]</scope>
    <source>
        <strain evidence="7">AQ026</strain>
        <tissue evidence="7">Whole body</tissue>
    </source>
</reference>
<organism evidence="7 8">
    <name type="scientific">Loxostege sticticalis</name>
    <name type="common">Beet webworm moth</name>
    <dbReference type="NCBI Taxonomy" id="481309"/>
    <lineage>
        <taxon>Eukaryota</taxon>
        <taxon>Metazoa</taxon>
        <taxon>Ecdysozoa</taxon>
        <taxon>Arthropoda</taxon>
        <taxon>Hexapoda</taxon>
        <taxon>Insecta</taxon>
        <taxon>Pterygota</taxon>
        <taxon>Neoptera</taxon>
        <taxon>Endopterygota</taxon>
        <taxon>Lepidoptera</taxon>
        <taxon>Glossata</taxon>
        <taxon>Ditrysia</taxon>
        <taxon>Pyraloidea</taxon>
        <taxon>Crambidae</taxon>
        <taxon>Pyraustinae</taxon>
        <taxon>Loxostege</taxon>
    </lineage>
</organism>